<dbReference type="Proteomes" id="UP001519310">
    <property type="component" value="Unassembled WGS sequence"/>
</dbReference>
<dbReference type="EMBL" id="JAGGLQ010000001">
    <property type="protein sequence ID" value="MBP2034889.1"/>
    <property type="molecule type" value="Genomic_DNA"/>
</dbReference>
<evidence type="ECO:0008006" key="3">
    <source>
        <dbReference type="Google" id="ProtNLM"/>
    </source>
</evidence>
<proteinExistence type="predicted"/>
<keyword evidence="2" id="KW-1185">Reference proteome</keyword>
<evidence type="ECO:0000313" key="2">
    <source>
        <dbReference type="Proteomes" id="UP001519310"/>
    </source>
</evidence>
<gene>
    <name evidence="1" type="ORF">J2Z77_000673</name>
</gene>
<dbReference type="Pfam" id="PF17196">
    <property type="entry name" value="DUF5133"/>
    <property type="match status" value="1"/>
</dbReference>
<reference evidence="1 2" key="1">
    <citation type="submission" date="2021-03" db="EMBL/GenBank/DDBJ databases">
        <title>Genomic Encyclopedia of Type Strains, Phase IV (KMG-IV): sequencing the most valuable type-strain genomes for metagenomic binning, comparative biology and taxonomic classification.</title>
        <authorList>
            <person name="Goeker M."/>
        </authorList>
    </citation>
    <scope>NUCLEOTIDE SEQUENCE [LARGE SCALE GENOMIC DNA]</scope>
    <source>
        <strain evidence="1 2">DSM 40526</strain>
    </source>
</reference>
<dbReference type="InterPro" id="IPR033457">
    <property type="entry name" value="DUF5133"/>
</dbReference>
<accession>A0ABS4KXX2</accession>
<sequence length="149" mass="15444">MTPCTARDAHRILSAAAGLARTSPYELAAAMAAGTRGTPVPVHLERAVRRAVEAARAPVPAAKLPTALVPSRVRTEEVLTHLRACQSRLSAAPDDPDALRAMDDAAYTLCVLMGRRSVPEAVLVALNYLAVSTGGPAGTRDASLPCPPG</sequence>
<dbReference type="RefSeq" id="WP_229920161.1">
    <property type="nucleotide sequence ID" value="NZ_BMVL01000002.1"/>
</dbReference>
<protein>
    <recommendedName>
        <fullName evidence="3">DUF5133 domain-containing protein</fullName>
    </recommendedName>
</protein>
<evidence type="ECO:0000313" key="1">
    <source>
        <dbReference type="EMBL" id="MBP2034889.1"/>
    </source>
</evidence>
<name>A0ABS4KXX2_STRAV</name>
<comment type="caution">
    <text evidence="1">The sequence shown here is derived from an EMBL/GenBank/DDBJ whole genome shotgun (WGS) entry which is preliminary data.</text>
</comment>
<organism evidence="1 2">
    <name type="scientific">Streptomyces avidinii</name>
    <dbReference type="NCBI Taxonomy" id="1895"/>
    <lineage>
        <taxon>Bacteria</taxon>
        <taxon>Bacillati</taxon>
        <taxon>Actinomycetota</taxon>
        <taxon>Actinomycetes</taxon>
        <taxon>Kitasatosporales</taxon>
        <taxon>Streptomycetaceae</taxon>
        <taxon>Streptomyces</taxon>
    </lineage>
</organism>